<keyword evidence="2" id="KW-1185">Reference proteome</keyword>
<organism evidence="1 2">
    <name type="scientific">Buddleja alternifolia</name>
    <dbReference type="NCBI Taxonomy" id="168488"/>
    <lineage>
        <taxon>Eukaryota</taxon>
        <taxon>Viridiplantae</taxon>
        <taxon>Streptophyta</taxon>
        <taxon>Embryophyta</taxon>
        <taxon>Tracheophyta</taxon>
        <taxon>Spermatophyta</taxon>
        <taxon>Magnoliopsida</taxon>
        <taxon>eudicotyledons</taxon>
        <taxon>Gunneridae</taxon>
        <taxon>Pentapetalae</taxon>
        <taxon>asterids</taxon>
        <taxon>lamiids</taxon>
        <taxon>Lamiales</taxon>
        <taxon>Scrophulariaceae</taxon>
        <taxon>Buddlejeae</taxon>
        <taxon>Buddleja</taxon>
    </lineage>
</organism>
<sequence length="99" mass="11493">MDVFTVLARKWPEMNLGCIQLRYFAPPYKLYVTLKEDEDVLNMCQLHKRLKLPIVDMMAVPNSEPNERRGENNYTGIKRTREMLSGGGIPERSCRQTSC</sequence>
<dbReference type="Proteomes" id="UP000826271">
    <property type="component" value="Unassembled WGS sequence"/>
</dbReference>
<reference evidence="1" key="1">
    <citation type="submission" date="2019-10" db="EMBL/GenBank/DDBJ databases">
        <authorList>
            <person name="Zhang R."/>
            <person name="Pan Y."/>
            <person name="Wang J."/>
            <person name="Ma R."/>
            <person name="Yu S."/>
        </authorList>
    </citation>
    <scope>NUCLEOTIDE SEQUENCE</scope>
    <source>
        <strain evidence="1">LA-IB0</strain>
        <tissue evidence="1">Leaf</tissue>
    </source>
</reference>
<evidence type="ECO:0000313" key="2">
    <source>
        <dbReference type="Proteomes" id="UP000826271"/>
    </source>
</evidence>
<dbReference type="AlphaFoldDB" id="A0AAV6Y650"/>
<proteinExistence type="predicted"/>
<evidence type="ECO:0000313" key="1">
    <source>
        <dbReference type="EMBL" id="KAG8390671.1"/>
    </source>
</evidence>
<gene>
    <name evidence="1" type="ORF">BUALT_Bualt01G0107900</name>
</gene>
<accession>A0AAV6Y650</accession>
<comment type="caution">
    <text evidence="1">The sequence shown here is derived from an EMBL/GenBank/DDBJ whole genome shotgun (WGS) entry which is preliminary data.</text>
</comment>
<protein>
    <submittedName>
        <fullName evidence="1">Uncharacterized protein</fullName>
    </submittedName>
</protein>
<dbReference type="EMBL" id="WHWC01000001">
    <property type="protein sequence ID" value="KAG8390671.1"/>
    <property type="molecule type" value="Genomic_DNA"/>
</dbReference>
<name>A0AAV6Y650_9LAMI</name>